<dbReference type="Proteomes" id="UP000694400">
    <property type="component" value="Chromosome 3"/>
</dbReference>
<feature type="DNA-binding region" description="Fork-head" evidence="6">
    <location>
        <begin position="80"/>
        <end position="167"/>
    </location>
</feature>
<feature type="domain" description="Fork-head" evidence="8">
    <location>
        <begin position="80"/>
        <end position="167"/>
    </location>
</feature>
<dbReference type="PRINTS" id="PR00053">
    <property type="entry name" value="FORKHEAD"/>
</dbReference>
<keyword evidence="5 6" id="KW-0539">Nucleus</keyword>
<evidence type="ECO:0000256" key="5">
    <source>
        <dbReference type="ARBA" id="ARBA00023242"/>
    </source>
</evidence>
<evidence type="ECO:0000256" key="2">
    <source>
        <dbReference type="ARBA" id="ARBA00023015"/>
    </source>
</evidence>
<dbReference type="Pfam" id="PF00250">
    <property type="entry name" value="Forkhead"/>
    <property type="match status" value="1"/>
</dbReference>
<feature type="region of interest" description="Disordered" evidence="7">
    <location>
        <begin position="248"/>
        <end position="279"/>
    </location>
</feature>
<feature type="region of interest" description="Disordered" evidence="7">
    <location>
        <begin position="305"/>
        <end position="349"/>
    </location>
</feature>
<evidence type="ECO:0000256" key="7">
    <source>
        <dbReference type="SAM" id="MobiDB-lite"/>
    </source>
</evidence>
<dbReference type="InterPro" id="IPR036388">
    <property type="entry name" value="WH-like_DNA-bd_sf"/>
</dbReference>
<feature type="compositionally biased region" description="Polar residues" evidence="7">
    <location>
        <begin position="248"/>
        <end position="262"/>
    </location>
</feature>
<dbReference type="AlphaFoldDB" id="A0A8B9TU34"/>
<reference evidence="9" key="3">
    <citation type="submission" date="2025-09" db="UniProtKB">
        <authorList>
            <consortium name="Ensembl"/>
        </authorList>
    </citation>
    <scope>IDENTIFICATION</scope>
</reference>
<dbReference type="Gene3D" id="1.10.10.10">
    <property type="entry name" value="Winged helix-like DNA-binding domain superfamily/Winged helix DNA-binding domain"/>
    <property type="match status" value="1"/>
</dbReference>
<dbReference type="SUPFAM" id="SSF46785">
    <property type="entry name" value="Winged helix' DNA-binding domain"/>
    <property type="match status" value="1"/>
</dbReference>
<dbReference type="GO" id="GO:0000987">
    <property type="term" value="F:cis-regulatory region sequence-specific DNA binding"/>
    <property type="evidence" value="ECO:0007669"/>
    <property type="project" value="TreeGrafter"/>
</dbReference>
<dbReference type="SMART" id="SM00339">
    <property type="entry name" value="FH"/>
    <property type="match status" value="1"/>
</dbReference>
<name>A0A8B9TU34_ANAPL</name>
<sequence length="399" mass="44003">MGPVTGMTPDRKAKTPGAEKAAGLRQVHRMGSLPEAGDAGRPKATVVDSDSTDDELTNLNWLHESTNLLTNFQEKIIDFQTPLLLQPPHYMAIEHSPNKSLPVKEIYSWILERFPYFATAPTGWKNSVRHNLSLNKCFRKVERSHGKVNGKGSLWCVDPEYKPNLVQALKKQPFPSALAFYTPPASPPRYSLHILHTSFCQYYLSCNILCFSFTESDIDAATAMMLLNTSIEQGIRLRREATAAQFNPSSSINLQENDSAATNIDPKEDHNYSASSMGSQRCASRSSVSSLSSVDEVYEFISKNSHAGSDGSEGFHSEVDTDVDYEDDPLGDSGYASQPCVDTSEKSQPSNKALKELCQEIDEELKEAAGSLLHLAGIRTCLGSLISTAKTHSHKQRKK</sequence>
<proteinExistence type="predicted"/>
<dbReference type="PANTHER" id="PTHR13962:SF19">
    <property type="entry name" value="FORKHEAD BOX PROTEIN N2"/>
    <property type="match status" value="1"/>
</dbReference>
<dbReference type="PROSITE" id="PS00658">
    <property type="entry name" value="FORK_HEAD_2"/>
    <property type="match status" value="1"/>
</dbReference>
<feature type="compositionally biased region" description="Acidic residues" evidence="7">
    <location>
        <begin position="320"/>
        <end position="330"/>
    </location>
</feature>
<dbReference type="PROSITE" id="PS50039">
    <property type="entry name" value="FORK_HEAD_3"/>
    <property type="match status" value="1"/>
</dbReference>
<comment type="subcellular location">
    <subcellularLocation>
        <location evidence="1 6">Nucleus</location>
    </subcellularLocation>
</comment>
<keyword evidence="4" id="KW-0804">Transcription</keyword>
<dbReference type="InterPro" id="IPR036390">
    <property type="entry name" value="WH_DNA-bd_sf"/>
</dbReference>
<reference evidence="9" key="1">
    <citation type="submission" date="2019-08" db="EMBL/GenBank/DDBJ databases">
        <title>Three high-quality genomes provides insights into domestication of ducks.</title>
        <authorList>
            <person name="Hou Z.C."/>
            <person name="Zhu F."/>
            <person name="Yin Z.T."/>
            <person name="Zhang F."/>
        </authorList>
    </citation>
    <scope>NUCLEOTIDE SEQUENCE [LARGE SCALE GENOMIC DNA]</scope>
</reference>
<dbReference type="InterPro" id="IPR030456">
    <property type="entry name" value="TF_fork_head_CS_2"/>
</dbReference>
<dbReference type="PANTHER" id="PTHR13962">
    <property type="entry name" value="FORKHEAD BOX PROTEIN N3-LIKE PROTEIN-RELATED"/>
    <property type="match status" value="1"/>
</dbReference>
<accession>A0A8B9TU34</accession>
<dbReference type="InterPro" id="IPR047119">
    <property type="entry name" value="FOXN2/3-like"/>
</dbReference>
<evidence type="ECO:0000313" key="10">
    <source>
        <dbReference type="Proteomes" id="UP000694400"/>
    </source>
</evidence>
<dbReference type="GO" id="GO:0003700">
    <property type="term" value="F:DNA-binding transcription factor activity"/>
    <property type="evidence" value="ECO:0007669"/>
    <property type="project" value="InterPro"/>
</dbReference>
<dbReference type="GO" id="GO:0005634">
    <property type="term" value="C:nucleus"/>
    <property type="evidence" value="ECO:0007669"/>
    <property type="project" value="UniProtKB-SubCell"/>
</dbReference>
<evidence type="ECO:0000256" key="3">
    <source>
        <dbReference type="ARBA" id="ARBA00023125"/>
    </source>
</evidence>
<dbReference type="InterPro" id="IPR001766">
    <property type="entry name" value="Fork_head_dom"/>
</dbReference>
<evidence type="ECO:0000256" key="4">
    <source>
        <dbReference type="ARBA" id="ARBA00023163"/>
    </source>
</evidence>
<evidence type="ECO:0000256" key="6">
    <source>
        <dbReference type="PROSITE-ProRule" id="PRU00089"/>
    </source>
</evidence>
<keyword evidence="3 6" id="KW-0238">DNA-binding</keyword>
<organism evidence="9 10">
    <name type="scientific">Anas platyrhynchos</name>
    <name type="common">Mallard</name>
    <name type="synonym">Anas boschas</name>
    <dbReference type="NCBI Taxonomy" id="8839"/>
    <lineage>
        <taxon>Eukaryota</taxon>
        <taxon>Metazoa</taxon>
        <taxon>Chordata</taxon>
        <taxon>Craniata</taxon>
        <taxon>Vertebrata</taxon>
        <taxon>Euteleostomi</taxon>
        <taxon>Archelosauria</taxon>
        <taxon>Archosauria</taxon>
        <taxon>Dinosauria</taxon>
        <taxon>Saurischia</taxon>
        <taxon>Theropoda</taxon>
        <taxon>Coelurosauria</taxon>
        <taxon>Aves</taxon>
        <taxon>Neognathae</taxon>
        <taxon>Galloanserae</taxon>
        <taxon>Anseriformes</taxon>
        <taxon>Anatidae</taxon>
        <taxon>Anatinae</taxon>
        <taxon>Anas</taxon>
    </lineage>
</organism>
<keyword evidence="2" id="KW-0805">Transcription regulation</keyword>
<protein>
    <submittedName>
        <fullName evidence="9">Forkhead box N2</fullName>
    </submittedName>
</protein>
<evidence type="ECO:0000259" key="8">
    <source>
        <dbReference type="PROSITE" id="PS50039"/>
    </source>
</evidence>
<dbReference type="Ensembl" id="ENSAPLT00020028491.1">
    <property type="protein sequence ID" value="ENSAPLP00020026449.1"/>
    <property type="gene ID" value="ENSAPLG00020018025.1"/>
</dbReference>
<feature type="region of interest" description="Disordered" evidence="7">
    <location>
        <begin position="1"/>
        <end position="51"/>
    </location>
</feature>
<evidence type="ECO:0000313" key="9">
    <source>
        <dbReference type="Ensembl" id="ENSAPLP00020026449.1"/>
    </source>
</evidence>
<evidence type="ECO:0000256" key="1">
    <source>
        <dbReference type="ARBA" id="ARBA00004123"/>
    </source>
</evidence>
<reference evidence="9" key="2">
    <citation type="submission" date="2025-08" db="UniProtKB">
        <authorList>
            <consortium name="Ensembl"/>
        </authorList>
    </citation>
    <scope>IDENTIFICATION</scope>
</reference>